<dbReference type="FunFam" id="2.60.120.330:FF:000005">
    <property type="entry name" value="1-aminocyclopropane-1-carboxylate oxidase homolog 1"/>
    <property type="match status" value="1"/>
</dbReference>
<accession>A0A9D5C5Z5</accession>
<reference evidence="7" key="1">
    <citation type="submission" date="2021-03" db="EMBL/GenBank/DDBJ databases">
        <authorList>
            <person name="Li Z."/>
            <person name="Yang C."/>
        </authorList>
    </citation>
    <scope>NUCLEOTIDE SEQUENCE</scope>
    <source>
        <strain evidence="7">Dzin_1.0</strain>
        <tissue evidence="7">Leaf</tissue>
    </source>
</reference>
<dbReference type="InterPro" id="IPR027443">
    <property type="entry name" value="IPNS-like_sf"/>
</dbReference>
<dbReference type="InterPro" id="IPR044861">
    <property type="entry name" value="IPNS-like_FE2OG_OXY"/>
</dbReference>
<dbReference type="EMBL" id="JAGGNH010000007">
    <property type="protein sequence ID" value="KAJ0967286.1"/>
    <property type="molecule type" value="Genomic_DNA"/>
</dbReference>
<dbReference type="Pfam" id="PF03171">
    <property type="entry name" value="2OG-FeII_Oxy"/>
    <property type="match status" value="1"/>
</dbReference>
<comment type="caution">
    <text evidence="7">The sequence shown here is derived from an EMBL/GenBank/DDBJ whole genome shotgun (WGS) entry which is preliminary data.</text>
</comment>
<keyword evidence="3 5" id="KW-0560">Oxidoreductase</keyword>
<dbReference type="Proteomes" id="UP001085076">
    <property type="component" value="Miscellaneous, Linkage group lg07"/>
</dbReference>
<dbReference type="Gene3D" id="2.60.120.330">
    <property type="entry name" value="B-lactam Antibiotic, Isopenicillin N Synthase, Chain"/>
    <property type="match status" value="1"/>
</dbReference>
<evidence type="ECO:0000313" key="7">
    <source>
        <dbReference type="EMBL" id="KAJ0967286.1"/>
    </source>
</evidence>
<dbReference type="InterPro" id="IPR005123">
    <property type="entry name" value="Oxoglu/Fe-dep_dioxygenase_dom"/>
</dbReference>
<sequence>MSNTTYDRASEIKAFDETKAGVKGLVDAGITQIPRFFIHPKETFSISTNHQFQIPVIDMKDIETKRKEIVEKVREASQTFGFFQVANHGVPIEVMDKMRDGIKSFIEDDVEEKKKYHSRDPNKKVLHNTNFDLYTSQAANWRDTLSFRIAPQPPEPEEIPPVCREIVFEYSSRLHKLGEVLFELLSEALGLKPDHLKEMECTKGINLVCHYYPPCPEPHLTLGTSKHSDPGFLTILMQDKSIGGLQVLYQNQWIDVPPSPGCFVINIADLLQLISNGKLKSVEHRVLANKEGPRLSAACFFTTHSSLSSRPYGPIKELLTDGRAPIYKQVFLDEFAKHYKSKGLDGKSALDHFKL</sequence>
<dbReference type="PANTHER" id="PTHR10209">
    <property type="entry name" value="OXIDOREDUCTASE, 2OG-FE II OXYGENASE FAMILY PROTEIN"/>
    <property type="match status" value="1"/>
</dbReference>
<evidence type="ECO:0000256" key="4">
    <source>
        <dbReference type="ARBA" id="ARBA00023004"/>
    </source>
</evidence>
<dbReference type="SUPFAM" id="SSF51197">
    <property type="entry name" value="Clavaminate synthase-like"/>
    <property type="match status" value="1"/>
</dbReference>
<comment type="similarity">
    <text evidence="1 5">Belongs to the iron/ascorbate-dependent oxidoreductase family.</text>
</comment>
<evidence type="ECO:0000256" key="1">
    <source>
        <dbReference type="ARBA" id="ARBA00008056"/>
    </source>
</evidence>
<evidence type="ECO:0000256" key="2">
    <source>
        <dbReference type="ARBA" id="ARBA00022723"/>
    </source>
</evidence>
<dbReference type="PANTHER" id="PTHR10209:SF429">
    <property type="entry name" value="1-AMINOCYCLOPROPANE-1-CARBOXYLATE OXIDASE HOMOLOG 1-LIKE"/>
    <property type="match status" value="1"/>
</dbReference>
<feature type="domain" description="Fe2OG dioxygenase" evidence="6">
    <location>
        <begin position="197"/>
        <end position="305"/>
    </location>
</feature>
<reference evidence="7" key="2">
    <citation type="journal article" date="2022" name="Hortic Res">
        <title>The genome of Dioscorea zingiberensis sheds light on the biosynthesis, origin and evolution of the medicinally important diosgenin saponins.</title>
        <authorList>
            <person name="Li Y."/>
            <person name="Tan C."/>
            <person name="Li Z."/>
            <person name="Guo J."/>
            <person name="Li S."/>
            <person name="Chen X."/>
            <person name="Wang C."/>
            <person name="Dai X."/>
            <person name="Yang H."/>
            <person name="Song W."/>
            <person name="Hou L."/>
            <person name="Xu J."/>
            <person name="Tong Z."/>
            <person name="Xu A."/>
            <person name="Yuan X."/>
            <person name="Wang W."/>
            <person name="Yang Q."/>
            <person name="Chen L."/>
            <person name="Sun Z."/>
            <person name="Wang K."/>
            <person name="Pan B."/>
            <person name="Chen J."/>
            <person name="Bao Y."/>
            <person name="Liu F."/>
            <person name="Qi X."/>
            <person name="Gang D.R."/>
            <person name="Wen J."/>
            <person name="Li J."/>
        </authorList>
    </citation>
    <scope>NUCLEOTIDE SEQUENCE</scope>
    <source>
        <strain evidence="7">Dzin_1.0</strain>
    </source>
</reference>
<evidence type="ECO:0000259" key="6">
    <source>
        <dbReference type="PROSITE" id="PS51471"/>
    </source>
</evidence>
<evidence type="ECO:0000256" key="3">
    <source>
        <dbReference type="ARBA" id="ARBA00023002"/>
    </source>
</evidence>
<evidence type="ECO:0000256" key="5">
    <source>
        <dbReference type="RuleBase" id="RU003682"/>
    </source>
</evidence>
<proteinExistence type="inferred from homology"/>
<dbReference type="GO" id="GO:0046872">
    <property type="term" value="F:metal ion binding"/>
    <property type="evidence" value="ECO:0007669"/>
    <property type="project" value="UniProtKB-KW"/>
</dbReference>
<dbReference type="OrthoDB" id="288590at2759"/>
<keyword evidence="4 5" id="KW-0408">Iron</keyword>
<dbReference type="GO" id="GO:0051213">
    <property type="term" value="F:dioxygenase activity"/>
    <property type="evidence" value="ECO:0007669"/>
    <property type="project" value="UniProtKB-ARBA"/>
</dbReference>
<dbReference type="AlphaFoldDB" id="A0A9D5C5Z5"/>
<keyword evidence="2 5" id="KW-0479">Metal-binding</keyword>
<keyword evidence="8" id="KW-1185">Reference proteome</keyword>
<dbReference type="Pfam" id="PF14226">
    <property type="entry name" value="DIOX_N"/>
    <property type="match status" value="1"/>
</dbReference>
<dbReference type="PROSITE" id="PS51471">
    <property type="entry name" value="FE2OG_OXY"/>
    <property type="match status" value="1"/>
</dbReference>
<gene>
    <name evidence="7" type="ORF">J5N97_024203</name>
</gene>
<evidence type="ECO:0000313" key="8">
    <source>
        <dbReference type="Proteomes" id="UP001085076"/>
    </source>
</evidence>
<protein>
    <recommendedName>
        <fullName evidence="6">Fe2OG dioxygenase domain-containing protein</fullName>
    </recommendedName>
</protein>
<organism evidence="7 8">
    <name type="scientific">Dioscorea zingiberensis</name>
    <dbReference type="NCBI Taxonomy" id="325984"/>
    <lineage>
        <taxon>Eukaryota</taxon>
        <taxon>Viridiplantae</taxon>
        <taxon>Streptophyta</taxon>
        <taxon>Embryophyta</taxon>
        <taxon>Tracheophyta</taxon>
        <taxon>Spermatophyta</taxon>
        <taxon>Magnoliopsida</taxon>
        <taxon>Liliopsida</taxon>
        <taxon>Dioscoreales</taxon>
        <taxon>Dioscoreaceae</taxon>
        <taxon>Dioscorea</taxon>
    </lineage>
</organism>
<dbReference type="InterPro" id="IPR026992">
    <property type="entry name" value="DIOX_N"/>
</dbReference>
<name>A0A9D5C5Z5_9LILI</name>